<evidence type="ECO:0008006" key="3">
    <source>
        <dbReference type="Google" id="ProtNLM"/>
    </source>
</evidence>
<dbReference type="Proteomes" id="UP000467840">
    <property type="component" value="Chromosome 15"/>
</dbReference>
<reference evidence="1 2" key="1">
    <citation type="journal article" date="2020" name="Mol. Plant">
        <title>The Chromosome-Based Rubber Tree Genome Provides New Insights into Spurge Genome Evolution and Rubber Biosynthesis.</title>
        <authorList>
            <person name="Liu J."/>
            <person name="Shi C."/>
            <person name="Shi C.C."/>
            <person name="Li W."/>
            <person name="Zhang Q.J."/>
            <person name="Zhang Y."/>
            <person name="Li K."/>
            <person name="Lu H.F."/>
            <person name="Shi C."/>
            <person name="Zhu S.T."/>
            <person name="Xiao Z.Y."/>
            <person name="Nan H."/>
            <person name="Yue Y."/>
            <person name="Zhu X.G."/>
            <person name="Wu Y."/>
            <person name="Hong X.N."/>
            <person name="Fan G.Y."/>
            <person name="Tong Y."/>
            <person name="Zhang D."/>
            <person name="Mao C.L."/>
            <person name="Liu Y.L."/>
            <person name="Hao S.J."/>
            <person name="Liu W.Q."/>
            <person name="Lv M.Q."/>
            <person name="Zhang H.B."/>
            <person name="Liu Y."/>
            <person name="Hu-Tang G.R."/>
            <person name="Wang J.P."/>
            <person name="Wang J.H."/>
            <person name="Sun Y.H."/>
            <person name="Ni S.B."/>
            <person name="Chen W.B."/>
            <person name="Zhang X.C."/>
            <person name="Jiao Y.N."/>
            <person name="Eichler E.E."/>
            <person name="Li G.H."/>
            <person name="Liu X."/>
            <person name="Gao L.Z."/>
        </authorList>
    </citation>
    <scope>NUCLEOTIDE SEQUENCE [LARGE SCALE GENOMIC DNA]</scope>
    <source>
        <strain evidence="2">cv. GT1</strain>
        <tissue evidence="1">Leaf</tissue>
    </source>
</reference>
<dbReference type="InterPro" id="IPR046848">
    <property type="entry name" value="E_motif"/>
</dbReference>
<dbReference type="PANTHER" id="PTHR47926">
    <property type="entry name" value="PENTATRICOPEPTIDE REPEAT-CONTAINING PROTEIN"/>
    <property type="match status" value="1"/>
</dbReference>
<sequence length="137" mass="15815">MPMEPDVFVWGALLGGCQTHRNVQLGERVAQHLINLEPLNHAFYMNLCDIYAKAGRYNDMRRIRASMKEQRIKKEVPGCSMIEVNGIVHEFSTIGSPDVVMDELVFVLTTLSNEMKILQVTLWREIRKNLIEIKEDQ</sequence>
<evidence type="ECO:0000313" key="2">
    <source>
        <dbReference type="Proteomes" id="UP000467840"/>
    </source>
</evidence>
<name>A0A6A6MT25_HEVBR</name>
<comment type="caution">
    <text evidence="1">The sequence shown here is derived from an EMBL/GenBank/DDBJ whole genome shotgun (WGS) entry which is preliminary data.</text>
</comment>
<dbReference type="AlphaFoldDB" id="A0A6A6MT25"/>
<dbReference type="GO" id="GO:0009451">
    <property type="term" value="P:RNA modification"/>
    <property type="evidence" value="ECO:0007669"/>
    <property type="project" value="InterPro"/>
</dbReference>
<organism evidence="1 2">
    <name type="scientific">Hevea brasiliensis</name>
    <name type="common">Para rubber tree</name>
    <name type="synonym">Siphonia brasiliensis</name>
    <dbReference type="NCBI Taxonomy" id="3981"/>
    <lineage>
        <taxon>Eukaryota</taxon>
        <taxon>Viridiplantae</taxon>
        <taxon>Streptophyta</taxon>
        <taxon>Embryophyta</taxon>
        <taxon>Tracheophyta</taxon>
        <taxon>Spermatophyta</taxon>
        <taxon>Magnoliopsida</taxon>
        <taxon>eudicotyledons</taxon>
        <taxon>Gunneridae</taxon>
        <taxon>Pentapetalae</taxon>
        <taxon>rosids</taxon>
        <taxon>fabids</taxon>
        <taxon>Malpighiales</taxon>
        <taxon>Euphorbiaceae</taxon>
        <taxon>Crotonoideae</taxon>
        <taxon>Micrandreae</taxon>
        <taxon>Hevea</taxon>
    </lineage>
</organism>
<protein>
    <recommendedName>
        <fullName evidence="3">Pentatricopeptide repeat-containing protein</fullName>
    </recommendedName>
</protein>
<dbReference type="Gene3D" id="1.25.40.10">
    <property type="entry name" value="Tetratricopeptide repeat domain"/>
    <property type="match status" value="1"/>
</dbReference>
<proteinExistence type="predicted"/>
<keyword evidence="2" id="KW-1185">Reference proteome</keyword>
<evidence type="ECO:0000313" key="1">
    <source>
        <dbReference type="EMBL" id="KAF2315725.1"/>
    </source>
</evidence>
<dbReference type="InterPro" id="IPR011990">
    <property type="entry name" value="TPR-like_helical_dom_sf"/>
</dbReference>
<accession>A0A6A6MT25</accession>
<dbReference type="PANTHER" id="PTHR47926:SF401">
    <property type="entry name" value="PENTATRICOPEPTIDE REPEAT-CONTAINING PROTEIN"/>
    <property type="match status" value="1"/>
</dbReference>
<dbReference type="EMBL" id="JAAGAX010000005">
    <property type="protein sequence ID" value="KAF2315725.1"/>
    <property type="molecule type" value="Genomic_DNA"/>
</dbReference>
<gene>
    <name evidence="1" type="ORF">GH714_040257</name>
</gene>
<dbReference type="Pfam" id="PF20431">
    <property type="entry name" value="E_motif"/>
    <property type="match status" value="1"/>
</dbReference>
<dbReference type="GO" id="GO:0003723">
    <property type="term" value="F:RNA binding"/>
    <property type="evidence" value="ECO:0007669"/>
    <property type="project" value="InterPro"/>
</dbReference>
<dbReference type="InterPro" id="IPR046960">
    <property type="entry name" value="PPR_At4g14850-like_plant"/>
</dbReference>